<dbReference type="Pfam" id="PF00127">
    <property type="entry name" value="Copper-bind"/>
    <property type="match status" value="2"/>
</dbReference>
<dbReference type="InterPro" id="IPR000923">
    <property type="entry name" value="BlueCu_1"/>
</dbReference>
<dbReference type="GO" id="GO:0005507">
    <property type="term" value="F:copper ion binding"/>
    <property type="evidence" value="ECO:0007669"/>
    <property type="project" value="InterPro"/>
</dbReference>
<evidence type="ECO:0000259" key="8">
    <source>
        <dbReference type="Pfam" id="PF00127"/>
    </source>
</evidence>
<protein>
    <submittedName>
        <fullName evidence="9">Halocyanin HcpA</fullName>
    </submittedName>
</protein>
<keyword evidence="4" id="KW-0249">Electron transport</keyword>
<evidence type="ECO:0000256" key="3">
    <source>
        <dbReference type="ARBA" id="ARBA00022723"/>
    </source>
</evidence>
<dbReference type="Gene3D" id="2.60.40.420">
    <property type="entry name" value="Cupredoxins - blue copper proteins"/>
    <property type="match status" value="2"/>
</dbReference>
<dbReference type="PROSITE" id="PS51257">
    <property type="entry name" value="PROKAR_LIPOPROTEIN"/>
    <property type="match status" value="1"/>
</dbReference>
<comment type="subcellular location">
    <subcellularLocation>
        <location evidence="1">Membrane</location>
    </subcellularLocation>
</comment>
<dbReference type="Proteomes" id="UP000296216">
    <property type="component" value="Chromosome"/>
</dbReference>
<evidence type="ECO:0000256" key="4">
    <source>
        <dbReference type="ARBA" id="ARBA00022982"/>
    </source>
</evidence>
<evidence type="ECO:0000256" key="2">
    <source>
        <dbReference type="ARBA" id="ARBA00022448"/>
    </source>
</evidence>
<dbReference type="PANTHER" id="PTHR34192:SF10">
    <property type="entry name" value="PLASTOCYANIN MAJOR ISOFORM, CHLOROPLASTIC-RELATED"/>
    <property type="match status" value="1"/>
</dbReference>
<dbReference type="AlphaFoldDB" id="A0A4D6GUC6"/>
<gene>
    <name evidence="9" type="primary">hcpA</name>
    <name evidence="9" type="ORF">HBSAL_08525</name>
</gene>
<feature type="domain" description="Blue (type 1) copper" evidence="8">
    <location>
        <begin position="201"/>
        <end position="285"/>
    </location>
</feature>
<keyword evidence="5" id="KW-0186">Copper</keyword>
<name>A0A4D6GUC6_HALS9</name>
<evidence type="ECO:0000256" key="5">
    <source>
        <dbReference type="ARBA" id="ARBA00023008"/>
    </source>
</evidence>
<keyword evidence="3" id="KW-0479">Metal-binding</keyword>
<evidence type="ECO:0000256" key="1">
    <source>
        <dbReference type="ARBA" id="ARBA00004370"/>
    </source>
</evidence>
<dbReference type="EMBL" id="CP038631">
    <property type="protein sequence ID" value="QCC45353.1"/>
    <property type="molecule type" value="Genomic_DNA"/>
</dbReference>
<keyword evidence="2" id="KW-0813">Transport</keyword>
<proteinExistence type="predicted"/>
<dbReference type="SUPFAM" id="SSF49503">
    <property type="entry name" value="Cupredoxins"/>
    <property type="match status" value="2"/>
</dbReference>
<evidence type="ECO:0000313" key="10">
    <source>
        <dbReference type="Proteomes" id="UP000296216"/>
    </source>
</evidence>
<dbReference type="InterPro" id="IPR008972">
    <property type="entry name" value="Cupredoxin"/>
</dbReference>
<sequence length="285" mass="30554">MSAMGRAPDRRTFLRSAVAGGLAAIAGCTDRTTTGTTNQQPTTTHTETQPSEMSLHEWVTSANTPESWTDHRGDATVSIAVGGHDLPYAFQPALTRVAPGTTVTWEWTGYGGAHNVIAVDSAFDSGDSTATEDHTFTHTFTEIGTHRYVSEPDRESGMKGIIAVEEYPTSGYPDVDRWLSPVHDYDGTVVTDTTTVTVGDTSSGSTQFDPLVLKVPEGTTVQWKWAGEESGGAHNVAFKSAAIGIQELRSEPGVHVTHTFNSTGTYRYFCSPHSELSGRGAIIVE</sequence>
<evidence type="ECO:0000256" key="6">
    <source>
        <dbReference type="ARBA" id="ARBA00023136"/>
    </source>
</evidence>
<evidence type="ECO:0000256" key="7">
    <source>
        <dbReference type="SAM" id="MobiDB-lite"/>
    </source>
</evidence>
<accession>A0A4D6GUC6</accession>
<dbReference type="GO" id="GO:0016020">
    <property type="term" value="C:membrane"/>
    <property type="evidence" value="ECO:0007669"/>
    <property type="project" value="UniProtKB-SubCell"/>
</dbReference>
<reference evidence="9 10" key="1">
    <citation type="journal article" date="2019" name="Microbiol. Resour. Announc.">
        <title>The Genome Sequence of the Halobacterium salinarum Type Strain Is Closely Related to That of Laboratory Strains NRC-1 and R1.</title>
        <authorList>
            <person name="Pfeiffer F."/>
            <person name="Marchfelder A."/>
            <person name="Habermann B."/>
            <person name="Dyall-Smith M.L."/>
        </authorList>
    </citation>
    <scope>NUCLEOTIDE SEQUENCE [LARGE SCALE GENOMIC DNA]</scope>
    <source>
        <strain evidence="10">ATCC 33171 / DSM 3754 / JCM 8978 / NBRC 102687 / NCIMB 764 / 91-R6</strain>
    </source>
</reference>
<evidence type="ECO:0000313" key="9">
    <source>
        <dbReference type="EMBL" id="QCC45353.1"/>
    </source>
</evidence>
<feature type="domain" description="Blue (type 1) copper" evidence="8">
    <location>
        <begin position="81"/>
        <end position="165"/>
    </location>
</feature>
<dbReference type="CDD" id="cd04220">
    <property type="entry name" value="Halocyanin"/>
    <property type="match status" value="2"/>
</dbReference>
<keyword evidence="6" id="KW-0472">Membrane</keyword>
<dbReference type="GO" id="GO:0009055">
    <property type="term" value="F:electron transfer activity"/>
    <property type="evidence" value="ECO:0007669"/>
    <property type="project" value="InterPro"/>
</dbReference>
<feature type="region of interest" description="Disordered" evidence="7">
    <location>
        <begin position="30"/>
        <end position="54"/>
    </location>
</feature>
<dbReference type="PANTHER" id="PTHR34192">
    <property type="entry name" value="PLASTOCYANIN MAJOR ISOFORM, CHLOROPLASTIC-RELATED"/>
    <property type="match status" value="1"/>
</dbReference>
<feature type="compositionally biased region" description="Low complexity" evidence="7">
    <location>
        <begin position="30"/>
        <end position="49"/>
    </location>
</feature>
<organism evidence="9 10">
    <name type="scientific">Halobacterium salinarum (strain ATCC 33171 / DSM 3754 / JCM 8978 / NBRC 102687 / NCIMB 764 / 91-R6)</name>
    <dbReference type="NCBI Taxonomy" id="2597657"/>
    <lineage>
        <taxon>Archaea</taxon>
        <taxon>Methanobacteriati</taxon>
        <taxon>Methanobacteriota</taxon>
        <taxon>Stenosarchaea group</taxon>
        <taxon>Halobacteria</taxon>
        <taxon>Halobacteriales</taxon>
        <taxon>Halobacteriaceae</taxon>
        <taxon>Halobacterium</taxon>
    </lineage>
</organism>